<organism evidence="1 2">
    <name type="scientific">Evansella vedderi</name>
    <dbReference type="NCBI Taxonomy" id="38282"/>
    <lineage>
        <taxon>Bacteria</taxon>
        <taxon>Bacillati</taxon>
        <taxon>Bacillota</taxon>
        <taxon>Bacilli</taxon>
        <taxon>Bacillales</taxon>
        <taxon>Bacillaceae</taxon>
        <taxon>Evansella</taxon>
    </lineage>
</organism>
<proteinExistence type="predicted"/>
<reference evidence="1 2" key="1">
    <citation type="submission" date="2023-07" db="EMBL/GenBank/DDBJ databases">
        <title>Genomic Encyclopedia of Type Strains, Phase IV (KMG-IV): sequencing the most valuable type-strain genomes for metagenomic binning, comparative biology and taxonomic classification.</title>
        <authorList>
            <person name="Goeker M."/>
        </authorList>
    </citation>
    <scope>NUCLEOTIDE SEQUENCE [LARGE SCALE GENOMIC DNA]</scope>
    <source>
        <strain evidence="1 2">DSM 9768</strain>
    </source>
</reference>
<evidence type="ECO:0000313" key="1">
    <source>
        <dbReference type="EMBL" id="MDQ0253935.1"/>
    </source>
</evidence>
<accession>A0ABT9ZRS3</accession>
<keyword evidence="2" id="KW-1185">Reference proteome</keyword>
<comment type="caution">
    <text evidence="1">The sequence shown here is derived from an EMBL/GenBank/DDBJ whole genome shotgun (WGS) entry which is preliminary data.</text>
</comment>
<evidence type="ECO:0000313" key="2">
    <source>
        <dbReference type="Proteomes" id="UP001230005"/>
    </source>
</evidence>
<sequence length="53" mass="5960">MKIIRCYASSENAVNVKNLIQDLLVAELEKIIDAQKIDTRLLNEDKGLRGECA</sequence>
<protein>
    <submittedName>
        <fullName evidence="1">Uncharacterized protein</fullName>
    </submittedName>
</protein>
<dbReference type="EMBL" id="JAUSUG010000004">
    <property type="protein sequence ID" value="MDQ0253935.1"/>
    <property type="molecule type" value="Genomic_DNA"/>
</dbReference>
<gene>
    <name evidence="1" type="ORF">J2S74_001308</name>
</gene>
<dbReference type="RefSeq" id="WP_307323205.1">
    <property type="nucleotide sequence ID" value="NZ_JAUSUG010000004.1"/>
</dbReference>
<name>A0ABT9ZRS3_9BACI</name>
<dbReference type="Proteomes" id="UP001230005">
    <property type="component" value="Unassembled WGS sequence"/>
</dbReference>